<gene>
    <name evidence="2" type="ORF">KSU1_B0706</name>
</gene>
<evidence type="ECO:0000256" key="1">
    <source>
        <dbReference type="SAM" id="MobiDB-lite"/>
    </source>
</evidence>
<reference evidence="2 3" key="1">
    <citation type="journal article" date="2012" name="FEBS Lett.">
        <title>Anammox organism KSU-1 expresses a NirK-type copper-containing nitrite reductase instead of a NirS-type with cytochrome cd1.</title>
        <authorList>
            <person name="Hira D."/>
            <person name="Toh H."/>
            <person name="Migita C.T."/>
            <person name="Okubo H."/>
            <person name="Nishiyama T."/>
            <person name="Hattori M."/>
            <person name="Furukawa K."/>
            <person name="Fujii T."/>
        </authorList>
    </citation>
    <scope>NUCLEOTIDE SEQUENCE [LARGE SCALE GENOMIC DNA]</scope>
</reference>
<sequence>MRDCINRWSIGHQKRCIFSKNKPKKKKVKRRKFRVKNENNIRENGRDNNQQKYFH</sequence>
<protein>
    <submittedName>
        <fullName evidence="2">Uncharacterized protein</fullName>
    </submittedName>
</protein>
<feature type="region of interest" description="Disordered" evidence="1">
    <location>
        <begin position="17"/>
        <end position="55"/>
    </location>
</feature>
<evidence type="ECO:0000313" key="2">
    <source>
        <dbReference type="EMBL" id="GAB61563.1"/>
    </source>
</evidence>
<name>I3IIL8_9BACT</name>
<organism evidence="2 3">
    <name type="scientific">Candidatus Jettenia caeni</name>
    <dbReference type="NCBI Taxonomy" id="247490"/>
    <lineage>
        <taxon>Bacteria</taxon>
        <taxon>Pseudomonadati</taxon>
        <taxon>Planctomycetota</taxon>
        <taxon>Candidatus Brocadiia</taxon>
        <taxon>Candidatus Brocadiales</taxon>
        <taxon>Candidatus Brocadiaceae</taxon>
        <taxon>Candidatus Jettenia</taxon>
    </lineage>
</organism>
<feature type="compositionally biased region" description="Basic residues" evidence="1">
    <location>
        <begin position="17"/>
        <end position="34"/>
    </location>
</feature>
<proteinExistence type="predicted"/>
<feature type="compositionally biased region" description="Basic and acidic residues" evidence="1">
    <location>
        <begin position="35"/>
        <end position="46"/>
    </location>
</feature>
<accession>I3IIL8</accession>
<dbReference type="Proteomes" id="UP000002985">
    <property type="component" value="Unassembled WGS sequence"/>
</dbReference>
<comment type="caution">
    <text evidence="2">The sequence shown here is derived from an EMBL/GenBank/DDBJ whole genome shotgun (WGS) entry which is preliminary data.</text>
</comment>
<evidence type="ECO:0000313" key="3">
    <source>
        <dbReference type="Proteomes" id="UP000002985"/>
    </source>
</evidence>
<keyword evidence="3" id="KW-1185">Reference proteome</keyword>
<dbReference type="EMBL" id="BAFH01000002">
    <property type="protein sequence ID" value="GAB61563.1"/>
    <property type="molecule type" value="Genomic_DNA"/>
</dbReference>
<dbReference type="AlphaFoldDB" id="I3IIL8"/>